<sequence length="472" mass="52928">MAGSNKESIKLHIAMFPWFAYGHINPFIQLSKKLSSHGIQISFFSIPGNILRIESALNLSAPNRVIPLIIPPSEGLSPNFDSSSDLTSQTAELLKVALDQMQPQLKTLLSHLKPHIILFDFAHYWLPALASELGIKTVNFSTFPASANSYLTIPSRMTDPSKPPTLEDLKKPPQGYPKTSITSMKTFQALDFQYLYQSFNGGPPAFERIMRFIKTCDATIYKSSTEVEGPYIDYIKSQIEKPLFLAGPVAPLPPSGELDEKWESWLGKFPEKSVIFCNFGSESYLDDAQIEQLTLGLELTGMPFFLVLKFESESIDVAKQKLEASLPENFRERVKDRGVVHTGWVQQQHILAHKSVGCFLTHSGMSSIVEGVVNDCLLACLPLKADQFMNAKVFCGDLKLGVEVSRRDEDGYFGKEDILEAIKILMLDTENEAGILMRENHNKWRKFFLNQEIEARYVANLVGELQALARQA</sequence>
<dbReference type="Pfam" id="PF00201">
    <property type="entry name" value="UDPGT"/>
    <property type="match status" value="1"/>
</dbReference>
<dbReference type="KEGG" id="bvg:104908786"/>
<evidence type="ECO:0000256" key="2">
    <source>
        <dbReference type="ARBA" id="ARBA00009995"/>
    </source>
</evidence>
<dbReference type="InterPro" id="IPR050481">
    <property type="entry name" value="UDP-glycosyltransf_plant"/>
</dbReference>
<dbReference type="GO" id="GO:0035251">
    <property type="term" value="F:UDP-glucosyltransferase activity"/>
    <property type="evidence" value="ECO:0007669"/>
    <property type="project" value="InterPro"/>
</dbReference>
<dbReference type="EMBL" id="KQ090341">
    <property type="protein sequence ID" value="KMS97084.1"/>
    <property type="molecule type" value="Genomic_DNA"/>
</dbReference>
<name>A0A0J8B770_BETVV</name>
<evidence type="ECO:0000313" key="6">
    <source>
        <dbReference type="Proteomes" id="UP000035740"/>
    </source>
</evidence>
<feature type="region of interest" description="Disordered" evidence="4">
    <location>
        <begin position="156"/>
        <end position="175"/>
    </location>
</feature>
<dbReference type="SUPFAM" id="SSF53756">
    <property type="entry name" value="UDP-Glycosyltransferase/glycogen phosphorylase"/>
    <property type="match status" value="1"/>
</dbReference>
<dbReference type="AlphaFoldDB" id="A0A0J8B770"/>
<evidence type="ECO:0000256" key="4">
    <source>
        <dbReference type="SAM" id="MobiDB-lite"/>
    </source>
</evidence>
<comment type="pathway">
    <text evidence="1">Secondary metabolite biosynthesis; terpenoid biosynthesis.</text>
</comment>
<dbReference type="InterPro" id="IPR002213">
    <property type="entry name" value="UDP_glucos_trans"/>
</dbReference>
<dbReference type="PANTHER" id="PTHR48049:SF84">
    <property type="entry name" value="UDP-GLYCOSYLTRANSFERASE 79A6"/>
    <property type="match status" value="1"/>
</dbReference>
<dbReference type="OMA" id="MHVALFP"/>
<dbReference type="OrthoDB" id="5835829at2759"/>
<dbReference type="Gene3D" id="3.40.50.2000">
    <property type="entry name" value="Glycogen Phosphorylase B"/>
    <property type="match status" value="2"/>
</dbReference>
<dbReference type="eggNOG" id="KOG1192">
    <property type="taxonomic scope" value="Eukaryota"/>
</dbReference>
<keyword evidence="6" id="KW-1185">Reference proteome</keyword>
<reference evidence="5 6" key="1">
    <citation type="journal article" date="2014" name="Nature">
        <title>The genome of the recently domesticated crop plant sugar beet (Beta vulgaris).</title>
        <authorList>
            <person name="Dohm J.C."/>
            <person name="Minoche A.E."/>
            <person name="Holtgrawe D."/>
            <person name="Capella-Gutierrez S."/>
            <person name="Zakrzewski F."/>
            <person name="Tafer H."/>
            <person name="Rupp O."/>
            <person name="Sorensen T.R."/>
            <person name="Stracke R."/>
            <person name="Reinhardt R."/>
            <person name="Goesmann A."/>
            <person name="Kraft T."/>
            <person name="Schulz B."/>
            <person name="Stadler P.F."/>
            <person name="Schmidt T."/>
            <person name="Gabaldon T."/>
            <person name="Lehrach H."/>
            <person name="Weisshaar B."/>
            <person name="Himmelbauer H."/>
        </authorList>
    </citation>
    <scope>NUCLEOTIDE SEQUENCE [LARGE SCALE GENOMIC DNA]</scope>
    <source>
        <tissue evidence="5">Taproot</tissue>
    </source>
</reference>
<evidence type="ECO:0000313" key="5">
    <source>
        <dbReference type="EMBL" id="KMS97084.1"/>
    </source>
</evidence>
<organism evidence="5 6">
    <name type="scientific">Beta vulgaris subsp. vulgaris</name>
    <name type="common">Beet</name>
    <dbReference type="NCBI Taxonomy" id="3555"/>
    <lineage>
        <taxon>Eukaryota</taxon>
        <taxon>Viridiplantae</taxon>
        <taxon>Streptophyta</taxon>
        <taxon>Embryophyta</taxon>
        <taxon>Tracheophyta</taxon>
        <taxon>Spermatophyta</taxon>
        <taxon>Magnoliopsida</taxon>
        <taxon>eudicotyledons</taxon>
        <taxon>Gunneridae</taxon>
        <taxon>Pentapetalae</taxon>
        <taxon>Caryophyllales</taxon>
        <taxon>Chenopodiaceae</taxon>
        <taxon>Betoideae</taxon>
        <taxon>Beta</taxon>
    </lineage>
</organism>
<dbReference type="Proteomes" id="UP000035740">
    <property type="component" value="Unassembled WGS sequence"/>
</dbReference>
<evidence type="ECO:0008006" key="7">
    <source>
        <dbReference type="Google" id="ProtNLM"/>
    </source>
</evidence>
<dbReference type="PANTHER" id="PTHR48049">
    <property type="entry name" value="GLYCOSYLTRANSFERASE"/>
    <property type="match status" value="1"/>
</dbReference>
<accession>A0A0J8B770</accession>
<evidence type="ECO:0000256" key="1">
    <source>
        <dbReference type="ARBA" id="ARBA00004721"/>
    </source>
</evidence>
<comment type="similarity">
    <text evidence="2">Belongs to the UDP-glycosyltransferase family.</text>
</comment>
<keyword evidence="3" id="KW-0808">Transferase</keyword>
<evidence type="ECO:0000256" key="3">
    <source>
        <dbReference type="ARBA" id="ARBA00022679"/>
    </source>
</evidence>
<dbReference type="Gramene" id="KMS97084">
    <property type="protein sequence ID" value="KMS97084"/>
    <property type="gene ID" value="BVRB_7g178660"/>
</dbReference>
<dbReference type="FunFam" id="3.40.50.2000:FF:000037">
    <property type="entry name" value="Glycosyltransferase"/>
    <property type="match status" value="1"/>
</dbReference>
<dbReference type="CDD" id="cd03784">
    <property type="entry name" value="GT1_Gtf-like"/>
    <property type="match status" value="1"/>
</dbReference>
<gene>
    <name evidence="5" type="ORF">BVRB_7g178660</name>
</gene>
<proteinExistence type="inferred from homology"/>
<protein>
    <recommendedName>
        <fullName evidence="7">Glycosyltransferase</fullName>
    </recommendedName>
</protein>